<dbReference type="NCBIfam" id="NF006821">
    <property type="entry name" value="PRK09344.1-3"/>
    <property type="match status" value="1"/>
</dbReference>
<dbReference type="InterPro" id="IPR001272">
    <property type="entry name" value="PEP_carboxykinase_ATP"/>
</dbReference>
<dbReference type="EMBL" id="CP082275">
    <property type="protein sequence ID" value="USH02361.1"/>
    <property type="molecule type" value="Genomic_DNA"/>
</dbReference>
<comment type="cofactor">
    <cofactor evidence="10">
        <name>Mn(2+)</name>
        <dbReference type="ChEBI" id="CHEBI:29035"/>
    </cofactor>
    <text evidence="10">Binds 1 Mn(2+) ion per subunit.</text>
</comment>
<sequence>MTVMNVEKKVANNIDLSKHGLHDVKEIIRNPTYEQLFVEETKPELEGFERGTVTELGAVAVDTGIFTGRSPKDKYIVRDNTTQDTIWWSDQGTNDNKPIDQHVWDDLKALVTHQLSGKRVFVIDGYCGANPDTRLSIRVITEVAWQAHFVKNMFIRPTEEELENFEPDFVVMNGAKCVNEKWQEHGLNSENFTVFNLTERMQLIGGTWYGGEMKKGMFAMMNYFLPLQDIASMHCSANMNKDGEVAVFFGLSGTGKTTLSTDPKRALIGDDEHGWDDNGVFNFEGGCYAKTIKLSKEAEPDIYNAIRRDALLENVTVRNDGSIDFDDGSKTENTRVSYPLYHIENIVKPISKGGHANKVIFLSADAFGVLPPVSKLTPEQTKYHFLSGFTAKLAGTERGITEPTPTFSACFGNAFLTLHPTKYAEVLVKRMEAAGAEAYLVNTGWNGSGKRISIKDTRAIIDAILDGSIEKAETKVVPIFNLEVPVKLHDVDPDILDPRDTYIDPLQWESKAEGLAKRFVDNFAKYTDTPEGEALVKAGPQLG</sequence>
<keyword evidence="4 10" id="KW-0312">Gluconeogenesis</keyword>
<dbReference type="InterPro" id="IPR013035">
    <property type="entry name" value="PEP_carboxykinase_C"/>
</dbReference>
<keyword evidence="8 10" id="KW-0456">Lyase</keyword>
<feature type="binding site" evidence="10">
    <location>
        <begin position="451"/>
        <end position="452"/>
    </location>
    <ligand>
        <name>ATP</name>
        <dbReference type="ChEBI" id="CHEBI:30616"/>
    </ligand>
</feature>
<dbReference type="CDD" id="cd00484">
    <property type="entry name" value="PEPCK_ATP"/>
    <property type="match status" value="1"/>
</dbReference>
<dbReference type="NCBIfam" id="NF006820">
    <property type="entry name" value="PRK09344.1-2"/>
    <property type="match status" value="1"/>
</dbReference>
<comment type="function">
    <text evidence="10">Involved in the gluconeogenesis. Catalyzes the conversion of oxaloacetate (OAA) to phosphoenolpyruvate (PEP) through direct phosphoryl transfer between the nucleoside triphosphate and OAA.</text>
</comment>
<evidence type="ECO:0000313" key="11">
    <source>
        <dbReference type="EMBL" id="USH02361.1"/>
    </source>
</evidence>
<dbReference type="PIRSF" id="PIRSF006294">
    <property type="entry name" value="PEP_crbxkin"/>
    <property type="match status" value="1"/>
</dbReference>
<evidence type="ECO:0000256" key="6">
    <source>
        <dbReference type="ARBA" id="ARBA00022793"/>
    </source>
</evidence>
<name>A0ABY4WVH2_9GAMM</name>
<keyword evidence="10" id="KW-0479">Metal-binding</keyword>
<dbReference type="SUPFAM" id="SSF68923">
    <property type="entry name" value="PEP carboxykinase N-terminal domain"/>
    <property type="match status" value="1"/>
</dbReference>
<keyword evidence="5 10" id="KW-0547">Nucleotide-binding</keyword>
<feature type="binding site" evidence="10">
    <location>
        <position position="299"/>
    </location>
    <ligand>
        <name>ATP</name>
        <dbReference type="ChEBI" id="CHEBI:30616"/>
    </ligand>
</feature>
<dbReference type="RefSeq" id="WP_251876843.1">
    <property type="nucleotide sequence ID" value="NZ_CP082275.1"/>
</dbReference>
<gene>
    <name evidence="10 11" type="primary">pckA</name>
    <name evidence="11" type="ORF">K6Q96_16215</name>
</gene>
<comment type="subunit">
    <text evidence="10">Monomer.</text>
</comment>
<dbReference type="InterPro" id="IPR008210">
    <property type="entry name" value="PEP_carboxykinase_N"/>
</dbReference>
<proteinExistence type="inferred from homology"/>
<evidence type="ECO:0000313" key="12">
    <source>
        <dbReference type="Proteomes" id="UP001056255"/>
    </source>
</evidence>
<comment type="similarity">
    <text evidence="2 10">Belongs to the phosphoenolpyruvate carboxykinase (ATP) family.</text>
</comment>
<dbReference type="NCBIfam" id="TIGR00224">
    <property type="entry name" value="pckA"/>
    <property type="match status" value="1"/>
</dbReference>
<dbReference type="InterPro" id="IPR015994">
    <property type="entry name" value="PEPCK_ATP_CS"/>
</dbReference>
<evidence type="ECO:0000256" key="2">
    <source>
        <dbReference type="ARBA" id="ARBA00006052"/>
    </source>
</evidence>
<comment type="catalytic activity">
    <reaction evidence="9 10">
        <text>oxaloacetate + ATP = phosphoenolpyruvate + ADP + CO2</text>
        <dbReference type="Rhea" id="RHEA:18617"/>
        <dbReference type="ChEBI" id="CHEBI:16452"/>
        <dbReference type="ChEBI" id="CHEBI:16526"/>
        <dbReference type="ChEBI" id="CHEBI:30616"/>
        <dbReference type="ChEBI" id="CHEBI:58702"/>
        <dbReference type="ChEBI" id="CHEBI:456216"/>
        <dbReference type="EC" id="4.1.1.49"/>
    </reaction>
</comment>
<accession>A0ABY4WVH2</accession>
<dbReference type="Gene3D" id="3.40.449.10">
    <property type="entry name" value="Phosphoenolpyruvate Carboxykinase, domain 1"/>
    <property type="match status" value="1"/>
</dbReference>
<feature type="binding site" evidence="10">
    <location>
        <position position="215"/>
    </location>
    <ligand>
        <name>Mn(2+)</name>
        <dbReference type="ChEBI" id="CHEBI:29035"/>
    </ligand>
</feature>
<feature type="binding site" evidence="10">
    <location>
        <position position="335"/>
    </location>
    <ligand>
        <name>ATP</name>
        <dbReference type="ChEBI" id="CHEBI:30616"/>
    </ligand>
</feature>
<dbReference type="Gene3D" id="3.90.228.20">
    <property type="match status" value="1"/>
</dbReference>
<feature type="binding site" evidence="10">
    <location>
        <position position="234"/>
    </location>
    <ligand>
        <name>Mn(2+)</name>
        <dbReference type="ChEBI" id="CHEBI:29035"/>
    </ligand>
</feature>
<evidence type="ECO:0000256" key="9">
    <source>
        <dbReference type="ARBA" id="ARBA00047371"/>
    </source>
</evidence>
<evidence type="ECO:0000256" key="5">
    <source>
        <dbReference type="ARBA" id="ARBA00022741"/>
    </source>
</evidence>
<comment type="pathway">
    <text evidence="1 10">Carbohydrate biosynthesis; gluconeogenesis.</text>
</comment>
<feature type="binding site" evidence="10">
    <location>
        <position position="335"/>
    </location>
    <ligand>
        <name>substrate</name>
    </ligand>
</feature>
<dbReference type="HAMAP" id="MF_00453">
    <property type="entry name" value="PEPCK_ATP"/>
    <property type="match status" value="1"/>
</dbReference>
<dbReference type="PROSITE" id="PS00532">
    <property type="entry name" value="PEPCK_ATP"/>
    <property type="match status" value="1"/>
</dbReference>
<feature type="binding site" evidence="10">
    <location>
        <position position="234"/>
    </location>
    <ligand>
        <name>ATP</name>
        <dbReference type="ChEBI" id="CHEBI:30616"/>
    </ligand>
</feature>
<feature type="binding site" evidence="10">
    <location>
        <position position="215"/>
    </location>
    <ligand>
        <name>ATP</name>
        <dbReference type="ChEBI" id="CHEBI:30616"/>
    </ligand>
</feature>
<dbReference type="GO" id="GO:0004612">
    <property type="term" value="F:phosphoenolpyruvate carboxykinase (ATP) activity"/>
    <property type="evidence" value="ECO:0007669"/>
    <property type="project" value="UniProtKB-EC"/>
</dbReference>
<keyword evidence="10" id="KW-0464">Manganese</keyword>
<evidence type="ECO:0000256" key="3">
    <source>
        <dbReference type="ARBA" id="ARBA00012363"/>
    </source>
</evidence>
<feature type="binding site" evidence="10">
    <location>
        <position position="271"/>
    </location>
    <ligand>
        <name>Mn(2+)</name>
        <dbReference type="ChEBI" id="CHEBI:29035"/>
    </ligand>
</feature>
<feature type="binding site" evidence="10">
    <location>
        <position position="209"/>
    </location>
    <ligand>
        <name>substrate</name>
    </ligand>
</feature>
<keyword evidence="7 10" id="KW-0067">ATP-binding</keyword>
<feature type="binding site" evidence="10">
    <location>
        <begin position="250"/>
        <end position="258"/>
    </location>
    <ligand>
        <name>ATP</name>
        <dbReference type="ChEBI" id="CHEBI:30616"/>
    </ligand>
</feature>
<evidence type="ECO:0000256" key="7">
    <source>
        <dbReference type="ARBA" id="ARBA00022840"/>
    </source>
</evidence>
<dbReference type="Proteomes" id="UP001056255">
    <property type="component" value="Chromosome I"/>
</dbReference>
<reference evidence="11" key="1">
    <citation type="submission" date="2021-08" db="EMBL/GenBank/DDBJ databases">
        <authorList>
            <person name="Sakaguchi M."/>
            <person name="Kikuchi T."/>
            <person name="Urbanczyk H."/>
        </authorList>
    </citation>
    <scope>NUCLEOTIDE SEQUENCE</scope>
    <source>
        <strain evidence="11">020920N</strain>
    </source>
</reference>
<evidence type="ECO:0000256" key="8">
    <source>
        <dbReference type="ARBA" id="ARBA00023239"/>
    </source>
</evidence>
<feature type="binding site" evidence="10">
    <location>
        <position position="457"/>
    </location>
    <ligand>
        <name>ATP</name>
        <dbReference type="ChEBI" id="CHEBI:30616"/>
    </ligand>
</feature>
<evidence type="ECO:0000256" key="4">
    <source>
        <dbReference type="ARBA" id="ARBA00022432"/>
    </source>
</evidence>
<keyword evidence="6 10" id="KW-0210">Decarboxylase</keyword>
<feature type="binding site" evidence="10">
    <location>
        <position position="69"/>
    </location>
    <ligand>
        <name>substrate</name>
    </ligand>
</feature>
<protein>
    <recommendedName>
        <fullName evidence="3 10">Phosphoenolpyruvate carboxykinase (ATP)</fullName>
        <shortName evidence="10">PCK</shortName>
        <shortName evidence="10">PEP carboxykinase</shortName>
        <shortName evidence="10">PEPCK</shortName>
        <ecNumber evidence="3 10">4.1.1.49</ecNumber>
    </recommendedName>
</protein>
<organism evidence="11 12">
    <name type="scientific">Grimontia kaedaensis</name>
    <dbReference type="NCBI Taxonomy" id="2872157"/>
    <lineage>
        <taxon>Bacteria</taxon>
        <taxon>Pseudomonadati</taxon>
        <taxon>Pseudomonadota</taxon>
        <taxon>Gammaproteobacteria</taxon>
        <taxon>Vibrionales</taxon>
        <taxon>Vibrionaceae</taxon>
        <taxon>Grimontia</taxon>
    </lineage>
</organism>
<dbReference type="PANTHER" id="PTHR30031:SF0">
    <property type="entry name" value="PHOSPHOENOLPYRUVATE CARBOXYKINASE (ATP)"/>
    <property type="match status" value="1"/>
</dbReference>
<dbReference type="Gene3D" id="2.170.8.10">
    <property type="entry name" value="Phosphoenolpyruvate Carboxykinase, domain 2"/>
    <property type="match status" value="1"/>
</dbReference>
<dbReference type="SUPFAM" id="SSF53795">
    <property type="entry name" value="PEP carboxykinase-like"/>
    <property type="match status" value="1"/>
</dbReference>
<evidence type="ECO:0000256" key="10">
    <source>
        <dbReference type="HAMAP-Rule" id="MF_00453"/>
    </source>
</evidence>
<keyword evidence="10" id="KW-0963">Cytoplasm</keyword>
<evidence type="ECO:0000256" key="1">
    <source>
        <dbReference type="ARBA" id="ARBA00004742"/>
    </source>
</evidence>
<dbReference type="EC" id="4.1.1.49" evidence="3 10"/>
<feature type="binding site" evidence="10">
    <location>
        <position position="215"/>
    </location>
    <ligand>
        <name>substrate</name>
    </ligand>
</feature>
<dbReference type="NCBIfam" id="NF006819">
    <property type="entry name" value="PRK09344.1-1"/>
    <property type="match status" value="1"/>
</dbReference>
<keyword evidence="12" id="KW-1185">Reference proteome</keyword>
<dbReference type="PANTHER" id="PTHR30031">
    <property type="entry name" value="PHOSPHOENOLPYRUVATE CARBOXYKINASE ATP"/>
    <property type="match status" value="1"/>
</dbReference>
<dbReference type="Pfam" id="PF01293">
    <property type="entry name" value="PEPCK_ATP"/>
    <property type="match status" value="1"/>
</dbReference>
<comment type="subcellular location">
    <subcellularLocation>
        <location evidence="10">Cytoplasm</location>
    </subcellularLocation>
</comment>